<evidence type="ECO:0000313" key="2">
    <source>
        <dbReference type="Proteomes" id="UP001548590"/>
    </source>
</evidence>
<dbReference type="EMBL" id="JBEWLZ010000015">
    <property type="protein sequence ID" value="MET1491769.1"/>
    <property type="molecule type" value="Genomic_DNA"/>
</dbReference>
<proteinExistence type="predicted"/>
<sequence>MKSRRQARRTIRRIMRDLRSHVHGYLAGDDLQTFRQMNRAVLRGPRLA</sequence>
<protein>
    <recommendedName>
        <fullName evidence="3">Transposase</fullName>
    </recommendedName>
</protein>
<evidence type="ECO:0008006" key="3">
    <source>
        <dbReference type="Google" id="ProtNLM"/>
    </source>
</evidence>
<gene>
    <name evidence="1" type="ORF">ABVT11_18160</name>
</gene>
<comment type="caution">
    <text evidence="1">The sequence shown here is derived from an EMBL/GenBank/DDBJ whole genome shotgun (WGS) entry which is preliminary data.</text>
</comment>
<organism evidence="1 2">
    <name type="scientific">Uliginosibacterium paludis</name>
    <dbReference type="NCBI Taxonomy" id="1615952"/>
    <lineage>
        <taxon>Bacteria</taxon>
        <taxon>Pseudomonadati</taxon>
        <taxon>Pseudomonadota</taxon>
        <taxon>Betaproteobacteria</taxon>
        <taxon>Rhodocyclales</taxon>
        <taxon>Zoogloeaceae</taxon>
        <taxon>Uliginosibacterium</taxon>
    </lineage>
</organism>
<evidence type="ECO:0000313" key="1">
    <source>
        <dbReference type="EMBL" id="MET1491769.1"/>
    </source>
</evidence>
<dbReference type="RefSeq" id="WP_345929858.1">
    <property type="nucleotide sequence ID" value="NZ_JBDIVF010000012.1"/>
</dbReference>
<name>A0ABV2CV21_9RHOO</name>
<reference evidence="1 2" key="1">
    <citation type="submission" date="2024-07" db="EMBL/GenBank/DDBJ databases">
        <title>Uliginosibacterium paludis KCTC:42655.</title>
        <authorList>
            <person name="Kim M.K."/>
        </authorList>
    </citation>
    <scope>NUCLEOTIDE SEQUENCE [LARGE SCALE GENOMIC DNA]</scope>
    <source>
        <strain evidence="1 2">KCTC 42655</strain>
    </source>
</reference>
<keyword evidence="2" id="KW-1185">Reference proteome</keyword>
<dbReference type="Proteomes" id="UP001548590">
    <property type="component" value="Unassembled WGS sequence"/>
</dbReference>
<accession>A0ABV2CV21</accession>